<reference evidence="2" key="1">
    <citation type="submission" date="2021-01" db="UniProtKB">
        <authorList>
            <consortium name="EnsemblMetazoa"/>
        </authorList>
    </citation>
    <scope>IDENTIFICATION</scope>
</reference>
<sequence length="518" mass="59434">MFSHLVLFSSIFLLIDGYKLPYQIPGPRSLDDKIAIVGAGPAGIHMALLLKEKGFANIEILEKSDRIGGKSNSIQDRGTVHELGTVYLSKDYQMIKDLSEKYVPGDTSPFPPASVWLDNMTAPIPFTTYAGGFVAKTLGITDQQAIMMEILRALTRYQELHREIFGEYTGELMPQPSKENMEKIRGTFLEFIIRNGLQALVPLFQASTTFQGYGHIDEVAALYGLMWNTPNFINGFKERLAGKGFGDMNILKSGFQNLWETIVNKENLRVTFNVDILKIYRPITSVYKTNQPLKESKCRQVWIAKRTGNEALPTWEKYNFLIWSPEMKDSLHLWKETVDKEIDLFSKTMESYFTASVVDTRNMVRGQTPIDYWVDNVVKKRDHSVWAQRDSYGVINRHMGPGYQSGSLPTGDDGDEKRTTVVYQMSRNIPSESYLKKKLRKHLDTLNAQDLNIKQFKTWRYFPHYQPKDIEDGILWKILEIQGRFNMWYIGSSVSFESVKSVVEYNSLIVENMEPVAR</sequence>
<protein>
    <recommendedName>
        <fullName evidence="4">Amine oxidase domain-containing protein</fullName>
    </recommendedName>
</protein>
<dbReference type="Gene3D" id="3.30.70.1990">
    <property type="match status" value="1"/>
</dbReference>
<evidence type="ECO:0000256" key="1">
    <source>
        <dbReference type="SAM" id="SignalP"/>
    </source>
</evidence>
<dbReference type="GeneID" id="136805908"/>
<evidence type="ECO:0008006" key="4">
    <source>
        <dbReference type="Google" id="ProtNLM"/>
    </source>
</evidence>
<dbReference type="EnsemblMetazoa" id="CLYHEMT004512.1">
    <property type="protein sequence ID" value="CLYHEMP004512.1"/>
    <property type="gene ID" value="CLYHEMG004512"/>
</dbReference>
<dbReference type="SUPFAM" id="SSF51905">
    <property type="entry name" value="FAD/NAD(P)-binding domain"/>
    <property type="match status" value="1"/>
</dbReference>
<feature type="signal peptide" evidence="1">
    <location>
        <begin position="1"/>
        <end position="17"/>
    </location>
</feature>
<dbReference type="InterPro" id="IPR036188">
    <property type="entry name" value="FAD/NAD-bd_sf"/>
</dbReference>
<keyword evidence="1" id="KW-0732">Signal</keyword>
<evidence type="ECO:0000313" key="3">
    <source>
        <dbReference type="Proteomes" id="UP000594262"/>
    </source>
</evidence>
<accession>A0A7M5URB8</accession>
<dbReference type="Gene3D" id="1.10.405.20">
    <property type="match status" value="1"/>
</dbReference>
<evidence type="ECO:0000313" key="2">
    <source>
        <dbReference type="EnsemblMetazoa" id="CLYHEMP004512.1"/>
    </source>
</evidence>
<dbReference type="Pfam" id="PF13450">
    <property type="entry name" value="NAD_binding_8"/>
    <property type="match status" value="1"/>
</dbReference>
<dbReference type="RefSeq" id="XP_066918583.1">
    <property type="nucleotide sequence ID" value="XM_067062482.1"/>
</dbReference>
<proteinExistence type="predicted"/>
<keyword evidence="3" id="KW-1185">Reference proteome</keyword>
<dbReference type="Proteomes" id="UP000594262">
    <property type="component" value="Unplaced"/>
</dbReference>
<name>A0A7M5URB8_9CNID</name>
<dbReference type="OrthoDB" id="5046242at2759"/>
<feature type="chain" id="PRO_5029880343" description="Amine oxidase domain-containing protein" evidence="1">
    <location>
        <begin position="18"/>
        <end position="518"/>
    </location>
</feature>
<organism evidence="2 3">
    <name type="scientific">Clytia hemisphaerica</name>
    <dbReference type="NCBI Taxonomy" id="252671"/>
    <lineage>
        <taxon>Eukaryota</taxon>
        <taxon>Metazoa</taxon>
        <taxon>Cnidaria</taxon>
        <taxon>Hydrozoa</taxon>
        <taxon>Hydroidolina</taxon>
        <taxon>Leptothecata</taxon>
        <taxon>Obeliida</taxon>
        <taxon>Clytiidae</taxon>
        <taxon>Clytia</taxon>
    </lineage>
</organism>
<dbReference type="Gene3D" id="3.50.50.60">
    <property type="entry name" value="FAD/NAD(P)-binding domain"/>
    <property type="match status" value="1"/>
</dbReference>
<dbReference type="PRINTS" id="PR00419">
    <property type="entry name" value="ADXRDTASE"/>
</dbReference>
<dbReference type="AlphaFoldDB" id="A0A7M5URB8"/>